<dbReference type="EMBL" id="BOOH01000035">
    <property type="protein sequence ID" value="GIH77849.1"/>
    <property type="molecule type" value="Genomic_DNA"/>
</dbReference>
<name>A0A8J3RMV6_9ACTN</name>
<comment type="caution">
    <text evidence="2">The sequence shown here is derived from an EMBL/GenBank/DDBJ whole genome shotgun (WGS) entry which is preliminary data.</text>
</comment>
<proteinExistence type="predicted"/>
<gene>
    <name evidence="2" type="ORF">Plo01_42780</name>
</gene>
<evidence type="ECO:0000313" key="2">
    <source>
        <dbReference type="EMBL" id="GIH77849.1"/>
    </source>
</evidence>
<reference evidence="2 3" key="1">
    <citation type="submission" date="2021-01" db="EMBL/GenBank/DDBJ databases">
        <title>Whole genome shotgun sequence of Planobispora longispora NBRC 13918.</title>
        <authorList>
            <person name="Komaki H."/>
            <person name="Tamura T."/>
        </authorList>
    </citation>
    <scope>NUCLEOTIDE SEQUENCE [LARGE SCALE GENOMIC DNA]</scope>
    <source>
        <strain evidence="2 3">NBRC 13918</strain>
    </source>
</reference>
<accession>A0A8J3RMV6</accession>
<dbReference type="AlphaFoldDB" id="A0A8J3RMV6"/>
<sequence>MPRSTPNIRTTYGITTRSSTPSDARLSAFTVLAYGLPSFRRARISPATGIARNAANAAYRWMPPDIESGTPGRSVGKAPIRSMHRPQIPTSAAALRSWPRRASTTPKTVAPTAKSVSEAGSSQPSGSNAYSLISVCTGSRPVATCRPNMDTAPATIAAYPPTTIHGPENALLPMASTIASGQVVKYPKYSPATPDRSRRGSGPGWGWPQGDAGRTAPVNCADLPEGRALPLRVGRSGVVFRRPVARRGRLT</sequence>
<keyword evidence="3" id="KW-1185">Reference proteome</keyword>
<feature type="region of interest" description="Disordered" evidence="1">
    <location>
        <begin position="189"/>
        <end position="213"/>
    </location>
</feature>
<evidence type="ECO:0000256" key="1">
    <source>
        <dbReference type="SAM" id="MobiDB-lite"/>
    </source>
</evidence>
<organism evidence="2 3">
    <name type="scientific">Planobispora longispora</name>
    <dbReference type="NCBI Taxonomy" id="28887"/>
    <lineage>
        <taxon>Bacteria</taxon>
        <taxon>Bacillati</taxon>
        <taxon>Actinomycetota</taxon>
        <taxon>Actinomycetes</taxon>
        <taxon>Streptosporangiales</taxon>
        <taxon>Streptosporangiaceae</taxon>
        <taxon>Planobispora</taxon>
    </lineage>
</organism>
<feature type="region of interest" description="Disordered" evidence="1">
    <location>
        <begin position="92"/>
        <end position="128"/>
    </location>
</feature>
<evidence type="ECO:0000313" key="3">
    <source>
        <dbReference type="Proteomes" id="UP000616724"/>
    </source>
</evidence>
<dbReference type="Proteomes" id="UP000616724">
    <property type="component" value="Unassembled WGS sequence"/>
</dbReference>
<feature type="compositionally biased region" description="Polar residues" evidence="1">
    <location>
        <begin position="114"/>
        <end position="128"/>
    </location>
</feature>
<protein>
    <submittedName>
        <fullName evidence="2">Uncharacterized protein</fullName>
    </submittedName>
</protein>